<evidence type="ECO:0000259" key="3">
    <source>
        <dbReference type="Pfam" id="PF23493"/>
    </source>
</evidence>
<protein>
    <submittedName>
        <fullName evidence="5">Nucleoside recognition domain-containing protein</fullName>
    </submittedName>
</protein>
<evidence type="ECO:0000313" key="6">
    <source>
        <dbReference type="Proteomes" id="UP001332243"/>
    </source>
</evidence>
<keyword evidence="2" id="KW-0472">Membrane</keyword>
<evidence type="ECO:0000256" key="2">
    <source>
        <dbReference type="SAM" id="Phobius"/>
    </source>
</evidence>
<feature type="compositionally biased region" description="Low complexity" evidence="1">
    <location>
        <begin position="10"/>
        <end position="41"/>
    </location>
</feature>
<feature type="domain" description="YqeB PH" evidence="4">
    <location>
        <begin position="125"/>
        <end position="275"/>
    </location>
</feature>
<keyword evidence="2" id="KW-0812">Transmembrane</keyword>
<keyword evidence="6" id="KW-1185">Reference proteome</keyword>
<evidence type="ECO:0000259" key="4">
    <source>
        <dbReference type="Pfam" id="PF23494"/>
    </source>
</evidence>
<sequence>MPAREGTTNGTPPAGSTAPSGGSAPAARPGDAAAAPDDAASSGGGAPAAPPSATAAAPDEAATGDGGAPAAPPSDTAAAPDDAASSGASAPAAQPGASAPGDPPGGGEPGSPAADSPSASGGPSTVVAEPTVVVALVWSLFPLIGAGAGWLLRSAADWLESMRWVPWRWAFKVVDSVEEPWTTVTALVLGAVAGLVVAGMAAAERLTVTVSDRAVLLVRGDSRREVVRERITGAFRDGKQLVLLGPVAEELARESSDLGADQLRTAFEAHGYRWHAEGDPYRDEWRRWTEGAPGLPPGADALLKVRQRAVDKNDRRDLVELRDELTRLGVVVREKDKRQYWRPTRPG</sequence>
<feature type="domain" description="Cysteinyl-tRNA ligase anticodon binding" evidence="3">
    <location>
        <begin position="293"/>
        <end position="342"/>
    </location>
</feature>
<feature type="transmembrane region" description="Helical" evidence="2">
    <location>
        <begin position="132"/>
        <end position="152"/>
    </location>
</feature>
<feature type="transmembrane region" description="Helical" evidence="2">
    <location>
        <begin position="181"/>
        <end position="203"/>
    </location>
</feature>
<feature type="compositionally biased region" description="Low complexity" evidence="1">
    <location>
        <begin position="110"/>
        <end position="125"/>
    </location>
</feature>
<dbReference type="Pfam" id="PF23494">
    <property type="entry name" value="bPH_10"/>
    <property type="match status" value="1"/>
</dbReference>
<feature type="compositionally biased region" description="Low complexity" evidence="1">
    <location>
        <begin position="73"/>
        <end position="100"/>
    </location>
</feature>
<keyword evidence="2" id="KW-1133">Transmembrane helix</keyword>
<name>A0ABU7RN13_9ACTN</name>
<feature type="region of interest" description="Disordered" evidence="1">
    <location>
        <begin position="1"/>
        <end position="125"/>
    </location>
</feature>
<proteinExistence type="predicted"/>
<accession>A0ABU7RN13</accession>
<dbReference type="InterPro" id="IPR056411">
    <property type="entry name" value="CysS_C"/>
</dbReference>
<evidence type="ECO:0000256" key="1">
    <source>
        <dbReference type="SAM" id="MobiDB-lite"/>
    </source>
</evidence>
<dbReference type="Proteomes" id="UP001332243">
    <property type="component" value="Unassembled WGS sequence"/>
</dbReference>
<dbReference type="EMBL" id="JAZGQK010000003">
    <property type="protein sequence ID" value="MEE6257875.1"/>
    <property type="molecule type" value="Genomic_DNA"/>
</dbReference>
<dbReference type="RefSeq" id="WP_331212983.1">
    <property type="nucleotide sequence ID" value="NZ_JAZGQK010000003.1"/>
</dbReference>
<organism evidence="5 6">
    <name type="scientific">Plantactinospora sonchi</name>
    <dbReference type="NCBI Taxonomy" id="1544735"/>
    <lineage>
        <taxon>Bacteria</taxon>
        <taxon>Bacillati</taxon>
        <taxon>Actinomycetota</taxon>
        <taxon>Actinomycetes</taxon>
        <taxon>Micromonosporales</taxon>
        <taxon>Micromonosporaceae</taxon>
        <taxon>Plantactinospora</taxon>
    </lineage>
</organism>
<dbReference type="InterPro" id="IPR057798">
    <property type="entry name" value="PH_YqeB"/>
</dbReference>
<dbReference type="Pfam" id="PF23493">
    <property type="entry name" value="CysS_C"/>
    <property type="match status" value="1"/>
</dbReference>
<reference evidence="5 6" key="1">
    <citation type="submission" date="2024-01" db="EMBL/GenBank/DDBJ databases">
        <title>Genome insights into Plantactinospora sonchi sp. nov.</title>
        <authorList>
            <person name="Wang L."/>
        </authorList>
    </citation>
    <scope>NUCLEOTIDE SEQUENCE [LARGE SCALE GENOMIC DNA]</scope>
    <source>
        <strain evidence="5 6">NEAU-QY2</strain>
    </source>
</reference>
<evidence type="ECO:0000313" key="5">
    <source>
        <dbReference type="EMBL" id="MEE6257875.1"/>
    </source>
</evidence>
<comment type="caution">
    <text evidence="5">The sequence shown here is derived from an EMBL/GenBank/DDBJ whole genome shotgun (WGS) entry which is preliminary data.</text>
</comment>
<feature type="compositionally biased region" description="Low complexity" evidence="1">
    <location>
        <begin position="51"/>
        <end position="63"/>
    </location>
</feature>
<gene>
    <name evidence="5" type="ORF">V1633_05125</name>
</gene>